<dbReference type="GO" id="GO:0046872">
    <property type="term" value="F:metal ion binding"/>
    <property type="evidence" value="ECO:0007669"/>
    <property type="project" value="UniProtKB-KW"/>
</dbReference>
<feature type="compositionally biased region" description="Gly residues" evidence="6">
    <location>
        <begin position="958"/>
        <end position="977"/>
    </location>
</feature>
<dbReference type="GO" id="GO:0007165">
    <property type="term" value="P:signal transduction"/>
    <property type="evidence" value="ECO:0007669"/>
    <property type="project" value="InterPro"/>
</dbReference>
<dbReference type="CDD" id="cd00077">
    <property type="entry name" value="HDc"/>
    <property type="match status" value="1"/>
</dbReference>
<keyword evidence="7" id="KW-0472">Membrane</keyword>
<feature type="binding site" evidence="5">
    <location>
        <position position="1082"/>
    </location>
    <ligand>
        <name>Zn(2+)</name>
        <dbReference type="ChEBI" id="CHEBI:29105"/>
        <label>1</label>
    </ligand>
</feature>
<reference evidence="9" key="1">
    <citation type="journal article" date="2020" name="bioRxiv">
        <title>Comparative genomics of Chlamydomonas.</title>
        <authorList>
            <person name="Craig R.J."/>
            <person name="Hasan A.R."/>
            <person name="Ness R.W."/>
            <person name="Keightley P.D."/>
        </authorList>
    </citation>
    <scope>NUCLEOTIDE SEQUENCE</scope>
    <source>
        <strain evidence="9">CCAP 11/173</strain>
    </source>
</reference>
<dbReference type="GO" id="GO:0004114">
    <property type="term" value="F:3',5'-cyclic-nucleotide phosphodiesterase activity"/>
    <property type="evidence" value="ECO:0007669"/>
    <property type="project" value="InterPro"/>
</dbReference>
<feature type="transmembrane region" description="Helical" evidence="7">
    <location>
        <begin position="97"/>
        <end position="122"/>
    </location>
</feature>
<evidence type="ECO:0000313" key="9">
    <source>
        <dbReference type="EMBL" id="KAG2433962.1"/>
    </source>
</evidence>
<feature type="binding site" evidence="4">
    <location>
        <position position="1133"/>
    </location>
    <ligand>
        <name>AMP</name>
        <dbReference type="ChEBI" id="CHEBI:456215"/>
    </ligand>
</feature>
<dbReference type="InterPro" id="IPR002073">
    <property type="entry name" value="PDEase_catalytic_dom"/>
</dbReference>
<dbReference type="InterPro" id="IPR003607">
    <property type="entry name" value="HD/PDEase_dom"/>
</dbReference>
<dbReference type="Proteomes" id="UP000613740">
    <property type="component" value="Unassembled WGS sequence"/>
</dbReference>
<dbReference type="PRINTS" id="PR00387">
    <property type="entry name" value="PDIESTERASE1"/>
</dbReference>
<sequence>MRLQHDTWQGLRNSSGANAYNFSTTVHDQAFLTPAESALSAVAAMGYAYRLSNARTGVVVASYGGAGEPRDPVSAAVQLATLEWKLEVWEAQGWQPAWVGGALAAVFVLAAIAALLLAGMLVSRRRHALLLEALLPRDLLKELSATHAETLGPAGPLDAAASPAGLLLGLLGDLMAGAAPDLRQVVTLRSLALRQADWYRPLGVVEAIKEAHLESDVARALMRQLGTGADISTTRGITSSAPGAAEEDSAEAAAAAAHSGGGYGPSGCTAAASEPASQQQMHSLRGALAFMLSPAARQPPQPLSSTPAASAAGNDNAEALPPAAAAVSSGLAAALRAEGSGFQKGGGAVAAPAAADDVAALLDTATFMASGNFDGLLLQLQAQQQVPRALTQELSQTPVQAAAAAAAAAVTRTTGSVTFAGMVMPRTSTPRAPKPAAPAAARLMVLAQQGRAAVGSGPPFPGIAGARSPLDAHHQQNFKRGLVTIPNSNSGELPRAGSSLLQPLQQETQAPAAAANSSGGAAGPLEPAAAVSSLLLSAASLEGAASGRVRRGSLDTAYEAAEGGQPAPLQQQLQQPAAAESQGRPVSTTSVALTLATAGRGAGTAASTPIPSAVGAAAAAGSPSLLSRLTSIARWPPARGRKASGQGAGGGEGDPSGGGGGYYQRWSLLRIQQSSQQLADDGSGGQDGAASPAAGDGGMCSVSARGGVHGCVVLGSGGGGGEAVDAIIGAAVVDDAASPFALPPAALLDQVELLLARAGEWQYDSWALAQASGGHALSAMGFYLLQSEGLVAAFKLQPVRLARLLRALEDGYPASNPYHNATHAADVLRTLSVLLRGARLTAHYAHGLGLLAAYFAAIIHDHGHPGLTGDFLVYLVATSHPLALRYNDRSPLESHHAASAFTLLSERPDLDPFVELSKEQRGAFRKQVIDMVLATDMKQHFSLLTQFTSLQKARKAGLSGGTRGGGGCVRGGGGGAAGKSAAVMAGESLTRTPPAGPQQQHHQPGQRLLRPPHSRAGGEGISSSNNVISDESVAAAAAVMPPPSLVPSSAQLQMHVHSESAPMPQDEAERSLALQIALKAADIGHLAGALPVHCRWLGVLEEEFFRQGDRERALGLPISPLFDRTKQGVSKSQGACNGLDSDVVPFDVHGAELCVMAATQYVAS</sequence>
<evidence type="ECO:0000256" key="3">
    <source>
        <dbReference type="PIRSR" id="PIRSR623088-1"/>
    </source>
</evidence>
<feature type="binding site" evidence="5">
    <location>
        <position position="861"/>
    </location>
    <ligand>
        <name>Zn(2+)</name>
        <dbReference type="ChEBI" id="CHEBI:29105"/>
        <label>2</label>
    </ligand>
</feature>
<dbReference type="EMBL" id="JAEHOD010000060">
    <property type="protein sequence ID" value="KAG2433962.1"/>
    <property type="molecule type" value="Genomic_DNA"/>
</dbReference>
<feature type="domain" description="PDEase" evidence="8">
    <location>
        <begin position="743"/>
        <end position="1164"/>
    </location>
</feature>
<feature type="region of interest" description="Disordered" evidence="6">
    <location>
        <begin position="560"/>
        <end position="586"/>
    </location>
</feature>
<keyword evidence="2" id="KW-0378">Hydrolase</keyword>
<protein>
    <recommendedName>
        <fullName evidence="8">PDEase domain-containing protein</fullName>
    </recommendedName>
</protein>
<dbReference type="SMART" id="SM00471">
    <property type="entry name" value="HDc"/>
    <property type="match status" value="1"/>
</dbReference>
<evidence type="ECO:0000256" key="6">
    <source>
        <dbReference type="SAM" id="MobiDB-lite"/>
    </source>
</evidence>
<feature type="binding site" evidence="5">
    <location>
        <position position="860"/>
    </location>
    <ligand>
        <name>Zn(2+)</name>
        <dbReference type="ChEBI" id="CHEBI:29105"/>
        <label>1</label>
    </ligand>
</feature>
<dbReference type="Pfam" id="PF00233">
    <property type="entry name" value="PDEase_I"/>
    <property type="match status" value="2"/>
</dbReference>
<keyword evidence="7" id="KW-0812">Transmembrane</keyword>
<dbReference type="InterPro" id="IPR023088">
    <property type="entry name" value="PDEase"/>
</dbReference>
<keyword evidence="7" id="KW-1133">Transmembrane helix</keyword>
<evidence type="ECO:0000259" key="8">
    <source>
        <dbReference type="PROSITE" id="PS51845"/>
    </source>
</evidence>
<keyword evidence="10" id="KW-1185">Reference proteome</keyword>
<feature type="binding site" evidence="5">
    <location>
        <position position="861"/>
    </location>
    <ligand>
        <name>Zn(2+)</name>
        <dbReference type="ChEBI" id="CHEBI:29105"/>
        <label>1</label>
    </ligand>
</feature>
<name>A0A835VYG9_9CHLO</name>
<evidence type="ECO:0000256" key="5">
    <source>
        <dbReference type="PIRSR" id="PIRSR623088-3"/>
    </source>
</evidence>
<gene>
    <name evidence="9" type="ORF">HYH02_012506</name>
</gene>
<dbReference type="Gene3D" id="1.10.1300.10">
    <property type="entry name" value="3'5'-cyclic nucleotide phosphodiesterase, catalytic domain"/>
    <property type="match status" value="1"/>
</dbReference>
<evidence type="ECO:0000256" key="1">
    <source>
        <dbReference type="ARBA" id="ARBA00022723"/>
    </source>
</evidence>
<evidence type="ECO:0000256" key="2">
    <source>
        <dbReference type="ARBA" id="ARBA00022801"/>
    </source>
</evidence>
<feature type="binding site" evidence="4">
    <location>
        <begin position="819"/>
        <end position="823"/>
    </location>
    <ligand>
        <name>AMP</name>
        <dbReference type="ChEBI" id="CHEBI:456215"/>
    </ligand>
</feature>
<dbReference type="PROSITE" id="PS51845">
    <property type="entry name" value="PDEASE_I_2"/>
    <property type="match status" value="1"/>
</dbReference>
<proteinExistence type="predicted"/>
<feature type="region of interest" description="Disordered" evidence="6">
    <location>
        <begin position="636"/>
        <end position="659"/>
    </location>
</feature>
<dbReference type="InterPro" id="IPR036971">
    <property type="entry name" value="PDEase_catalytic_dom_sf"/>
</dbReference>
<feature type="region of interest" description="Disordered" evidence="6">
    <location>
        <begin position="957"/>
        <end position="1025"/>
    </location>
</feature>
<feature type="region of interest" description="Disordered" evidence="6">
    <location>
        <begin position="674"/>
        <end position="695"/>
    </location>
</feature>
<dbReference type="SUPFAM" id="SSF109604">
    <property type="entry name" value="HD-domain/PDEase-like"/>
    <property type="match status" value="1"/>
</dbReference>
<dbReference type="AlphaFoldDB" id="A0A835VYG9"/>
<comment type="caution">
    <text evidence="9">The sequence shown here is derived from an EMBL/GenBank/DDBJ whole genome shotgun (WGS) entry which is preliminary data.</text>
</comment>
<feature type="binding site" evidence="4">
    <location>
        <position position="861"/>
    </location>
    <ligand>
        <name>AMP</name>
        <dbReference type="ChEBI" id="CHEBI:456215"/>
    </ligand>
</feature>
<feature type="binding site" evidence="5">
    <location>
        <position position="823"/>
    </location>
    <ligand>
        <name>Zn(2+)</name>
        <dbReference type="ChEBI" id="CHEBI:29105"/>
        <label>1</label>
    </ligand>
</feature>
<evidence type="ECO:0000256" key="4">
    <source>
        <dbReference type="PIRSR" id="PIRSR623088-2"/>
    </source>
</evidence>
<feature type="region of interest" description="Disordered" evidence="6">
    <location>
        <begin position="232"/>
        <end position="258"/>
    </location>
</feature>
<feature type="binding site" evidence="4">
    <location>
        <position position="1082"/>
    </location>
    <ligand>
        <name>AMP</name>
        <dbReference type="ChEBI" id="CHEBI:456215"/>
    </ligand>
</feature>
<feature type="compositionally biased region" description="Low complexity" evidence="6">
    <location>
        <begin position="997"/>
        <end position="1009"/>
    </location>
</feature>
<feature type="region of interest" description="Disordered" evidence="6">
    <location>
        <begin position="296"/>
        <end position="316"/>
    </location>
</feature>
<evidence type="ECO:0000256" key="7">
    <source>
        <dbReference type="SAM" id="Phobius"/>
    </source>
</evidence>
<feature type="active site" description="Proton donor" evidence="3">
    <location>
        <position position="819"/>
    </location>
</feature>
<accession>A0A835VYG9</accession>
<organism evidence="9 10">
    <name type="scientific">Chlamydomonas schloesseri</name>
    <dbReference type="NCBI Taxonomy" id="2026947"/>
    <lineage>
        <taxon>Eukaryota</taxon>
        <taxon>Viridiplantae</taxon>
        <taxon>Chlorophyta</taxon>
        <taxon>core chlorophytes</taxon>
        <taxon>Chlorophyceae</taxon>
        <taxon>CS clade</taxon>
        <taxon>Chlamydomonadales</taxon>
        <taxon>Chlamydomonadaceae</taxon>
        <taxon>Chlamydomonas</taxon>
    </lineage>
</organism>
<dbReference type="PANTHER" id="PTHR11347">
    <property type="entry name" value="CYCLIC NUCLEOTIDE PHOSPHODIESTERASE"/>
    <property type="match status" value="1"/>
</dbReference>
<feature type="compositionally biased region" description="Gly residues" evidence="6">
    <location>
        <begin position="646"/>
        <end position="659"/>
    </location>
</feature>
<keyword evidence="1 5" id="KW-0479">Metal-binding</keyword>
<evidence type="ECO:0000313" key="10">
    <source>
        <dbReference type="Proteomes" id="UP000613740"/>
    </source>
</evidence>